<feature type="domain" description="HTH deoR-type" evidence="3">
    <location>
        <begin position="388"/>
        <end position="446"/>
    </location>
</feature>
<dbReference type="PANTHER" id="PTHR30595">
    <property type="entry name" value="GLPR-RELATED TRANSCRIPTIONAL REPRESSOR"/>
    <property type="match status" value="1"/>
</dbReference>
<dbReference type="Pfam" id="PF08279">
    <property type="entry name" value="HTH_11"/>
    <property type="match status" value="1"/>
</dbReference>
<sequence>MTKQHFMDVTAALELGEGQFIEFKESPDKSLSKEMVAFANASGGIIYLGIADSGKIKGIEVSNKLKSQIQDTARNCDPPVAVLLTQIDHVLAIEVKEGVNKPYSCASGFYMRMGANSQKMNRNEILALAIKTGKIRYDEQICIDFDWKDFDDEKFEYYLKLARISNNMSREEILKNLRVLTNDGLTNAGVLYFAKKPYKYIISSKIRCIHFNDNKRVDILDKKEVDRGIIGNIEFAIAYLKERIPVRFEIKDLKRDEFPEYPIEAYREAIVNAVIHFDYFLGDTIAVEKLKSSIIINNKGELLFPKSDFGKKSEARNRLLVDLLARTDFMEKAGTGIKRVTNACVENGNEVNFEFSDSFWITIKSNSNGKIDDNVTDDVTDDVTDNVTDGRKNQIIKLIQENNQITMTQLAKKLSVTKMTIVRDIARLKEDNIIERIGPAKGGHWKIIKHDWN</sequence>
<dbReference type="Pfam" id="PF13749">
    <property type="entry name" value="HATPase_c_4"/>
    <property type="match status" value="1"/>
</dbReference>
<dbReference type="PROSITE" id="PS51000">
    <property type="entry name" value="HTH_DEOR_2"/>
    <property type="match status" value="1"/>
</dbReference>
<gene>
    <name evidence="4" type="ORF">ENN90_03995</name>
</gene>
<dbReference type="GO" id="GO:0003700">
    <property type="term" value="F:DNA-binding transcription factor activity"/>
    <property type="evidence" value="ECO:0007669"/>
    <property type="project" value="InterPro"/>
</dbReference>
<dbReference type="Pfam" id="PF04326">
    <property type="entry name" value="SLFN_AlbA_2"/>
    <property type="match status" value="1"/>
</dbReference>
<reference evidence="4" key="1">
    <citation type="journal article" date="2020" name="mSystems">
        <title>Genome- and Community-Level Interaction Insights into Carbon Utilization and Element Cycling Functions of Hydrothermarchaeota in Hydrothermal Sediment.</title>
        <authorList>
            <person name="Zhou Z."/>
            <person name="Liu Y."/>
            <person name="Xu W."/>
            <person name="Pan J."/>
            <person name="Luo Z.H."/>
            <person name="Li M."/>
        </authorList>
    </citation>
    <scope>NUCLEOTIDE SEQUENCE [LARGE SCALE GENOMIC DNA]</scope>
    <source>
        <strain evidence="4">SpSt-1217</strain>
    </source>
</reference>
<dbReference type="SMART" id="SM00420">
    <property type="entry name" value="HTH_DEOR"/>
    <property type="match status" value="1"/>
</dbReference>
<keyword evidence="1" id="KW-0805">Transcription regulation</keyword>
<dbReference type="InterPro" id="IPR038461">
    <property type="entry name" value="Schlafen_AlbA_2_dom_sf"/>
</dbReference>
<dbReference type="SUPFAM" id="SSF46785">
    <property type="entry name" value="Winged helix' DNA-binding domain"/>
    <property type="match status" value="1"/>
</dbReference>
<dbReference type="PANTHER" id="PTHR30595:SF6">
    <property type="entry name" value="SCHLAFEN ALBA-2 DOMAIN-CONTAINING PROTEIN"/>
    <property type="match status" value="1"/>
</dbReference>
<evidence type="ECO:0000256" key="2">
    <source>
        <dbReference type="ARBA" id="ARBA00023163"/>
    </source>
</evidence>
<proteinExistence type="predicted"/>
<dbReference type="InterPro" id="IPR007421">
    <property type="entry name" value="Schlafen_AlbA_2_dom"/>
</dbReference>
<dbReference type="InterPro" id="IPR036390">
    <property type="entry name" value="WH_DNA-bd_sf"/>
</dbReference>
<evidence type="ECO:0000259" key="3">
    <source>
        <dbReference type="PROSITE" id="PS51000"/>
    </source>
</evidence>
<organism evidence="4">
    <name type="scientific">Mariniphaga anaerophila</name>
    <dbReference type="NCBI Taxonomy" id="1484053"/>
    <lineage>
        <taxon>Bacteria</taxon>
        <taxon>Pseudomonadati</taxon>
        <taxon>Bacteroidota</taxon>
        <taxon>Bacteroidia</taxon>
        <taxon>Marinilabiliales</taxon>
        <taxon>Prolixibacteraceae</taxon>
        <taxon>Mariniphaga</taxon>
    </lineage>
</organism>
<protein>
    <submittedName>
        <fullName evidence="4">HTH domain-containing protein</fullName>
    </submittedName>
</protein>
<dbReference type="Gene3D" id="1.10.10.10">
    <property type="entry name" value="Winged helix-like DNA-binding domain superfamily/Winged helix DNA-binding domain"/>
    <property type="match status" value="1"/>
</dbReference>
<dbReference type="Gene3D" id="3.30.565.60">
    <property type="match status" value="1"/>
</dbReference>
<dbReference type="InterPro" id="IPR036388">
    <property type="entry name" value="WH-like_DNA-bd_sf"/>
</dbReference>
<evidence type="ECO:0000256" key="1">
    <source>
        <dbReference type="ARBA" id="ARBA00023015"/>
    </source>
</evidence>
<dbReference type="Gene3D" id="3.30.950.30">
    <property type="entry name" value="Schlafen, AAA domain"/>
    <property type="match status" value="1"/>
</dbReference>
<name>A0A831LVV2_9BACT</name>
<dbReference type="InterPro" id="IPR001034">
    <property type="entry name" value="DeoR_HTH"/>
</dbReference>
<comment type="caution">
    <text evidence="4">The sequence shown here is derived from an EMBL/GenBank/DDBJ whole genome shotgun (WGS) entry which is preliminary data.</text>
</comment>
<dbReference type="AlphaFoldDB" id="A0A831LVV2"/>
<evidence type="ECO:0000313" key="4">
    <source>
        <dbReference type="EMBL" id="HDR50771.1"/>
    </source>
</evidence>
<dbReference type="Proteomes" id="UP000886047">
    <property type="component" value="Unassembled WGS sequence"/>
</dbReference>
<dbReference type="InterPro" id="IPR038475">
    <property type="entry name" value="RecG_C_sf"/>
</dbReference>
<dbReference type="InterPro" id="IPR013196">
    <property type="entry name" value="HTH_11"/>
</dbReference>
<accession>A0A831LVV2</accession>
<dbReference type="EMBL" id="DSDK01000223">
    <property type="protein sequence ID" value="HDR50771.1"/>
    <property type="molecule type" value="Genomic_DNA"/>
</dbReference>
<keyword evidence="2" id="KW-0804">Transcription</keyword>